<dbReference type="EMBL" id="AZEA01000003">
    <property type="protein sequence ID" value="KRK89250.1"/>
    <property type="molecule type" value="Genomic_DNA"/>
</dbReference>
<evidence type="ECO:0008006" key="4">
    <source>
        <dbReference type="Google" id="ProtNLM"/>
    </source>
</evidence>
<sequence length="143" mass="16167">MLKTYLQFWTKMFVGRAKTTPTQFWVPWIVNFAIAFCTTYLIKNITNSHELSLMFLFPKMNSVLTVLINGISLILIVIVCTAMFTSYLRRMNDAGISVLWGILPLAILPVKLAPIVLVLALLPSNKSSKHLINQSETHKVLSK</sequence>
<evidence type="ECO:0000313" key="3">
    <source>
        <dbReference type="Proteomes" id="UP000051581"/>
    </source>
</evidence>
<evidence type="ECO:0000256" key="1">
    <source>
        <dbReference type="SAM" id="Phobius"/>
    </source>
</evidence>
<dbReference type="Proteomes" id="UP000051581">
    <property type="component" value="Unassembled WGS sequence"/>
</dbReference>
<dbReference type="GO" id="GO:0016020">
    <property type="term" value="C:membrane"/>
    <property type="evidence" value="ECO:0007669"/>
    <property type="project" value="InterPro"/>
</dbReference>
<dbReference type="Pfam" id="PF05656">
    <property type="entry name" value="DUF805"/>
    <property type="match status" value="1"/>
</dbReference>
<feature type="transmembrane region" description="Helical" evidence="1">
    <location>
        <begin position="24"/>
        <end position="42"/>
    </location>
</feature>
<proteinExistence type="predicted"/>
<evidence type="ECO:0000313" key="2">
    <source>
        <dbReference type="EMBL" id="KRK89250.1"/>
    </source>
</evidence>
<reference evidence="2 3" key="1">
    <citation type="journal article" date="2015" name="Genome Announc.">
        <title>Expanding the biotechnology potential of lactobacilli through comparative genomics of 213 strains and associated genera.</title>
        <authorList>
            <person name="Sun Z."/>
            <person name="Harris H.M."/>
            <person name="McCann A."/>
            <person name="Guo C."/>
            <person name="Argimon S."/>
            <person name="Zhang W."/>
            <person name="Yang X."/>
            <person name="Jeffery I.B."/>
            <person name="Cooney J.C."/>
            <person name="Kagawa T.F."/>
            <person name="Liu W."/>
            <person name="Song Y."/>
            <person name="Salvetti E."/>
            <person name="Wrobel A."/>
            <person name="Rasinkangas P."/>
            <person name="Parkhill J."/>
            <person name="Rea M.C."/>
            <person name="O'Sullivan O."/>
            <person name="Ritari J."/>
            <person name="Douillard F.P."/>
            <person name="Paul Ross R."/>
            <person name="Yang R."/>
            <person name="Briner A.E."/>
            <person name="Felis G.E."/>
            <person name="de Vos W.M."/>
            <person name="Barrangou R."/>
            <person name="Klaenhammer T.R."/>
            <person name="Caufield P.W."/>
            <person name="Cui Y."/>
            <person name="Zhang H."/>
            <person name="O'Toole P.W."/>
        </authorList>
    </citation>
    <scope>NUCLEOTIDE SEQUENCE [LARGE SCALE GENOMIC DNA]</scope>
    <source>
        <strain evidence="2 3">DSM 19904</strain>
    </source>
</reference>
<dbReference type="AlphaFoldDB" id="A0A0R1LA72"/>
<protein>
    <recommendedName>
        <fullName evidence="4">DUF805 domain-containing protein</fullName>
    </recommendedName>
</protein>
<keyword evidence="1" id="KW-0812">Transmembrane</keyword>
<dbReference type="PATRIC" id="fig|1423808.3.peg.1758"/>
<feature type="transmembrane region" description="Helical" evidence="1">
    <location>
        <begin position="99"/>
        <end position="122"/>
    </location>
</feature>
<accession>A0A0R1LA72</accession>
<name>A0A0R1LA72_9LACO</name>
<feature type="transmembrane region" description="Helical" evidence="1">
    <location>
        <begin position="63"/>
        <end position="87"/>
    </location>
</feature>
<keyword evidence="1" id="KW-0472">Membrane</keyword>
<gene>
    <name evidence="2" type="ORF">FD17_GL001737</name>
</gene>
<comment type="caution">
    <text evidence="2">The sequence shown here is derived from an EMBL/GenBank/DDBJ whole genome shotgun (WGS) entry which is preliminary data.</text>
</comment>
<organism evidence="2 3">
    <name type="scientific">Lentilactobacillus sunkii DSM 19904</name>
    <dbReference type="NCBI Taxonomy" id="1423808"/>
    <lineage>
        <taxon>Bacteria</taxon>
        <taxon>Bacillati</taxon>
        <taxon>Bacillota</taxon>
        <taxon>Bacilli</taxon>
        <taxon>Lactobacillales</taxon>
        <taxon>Lactobacillaceae</taxon>
        <taxon>Lentilactobacillus</taxon>
    </lineage>
</organism>
<dbReference type="InterPro" id="IPR008523">
    <property type="entry name" value="DUF805"/>
</dbReference>
<keyword evidence="1" id="KW-1133">Transmembrane helix</keyword>
<keyword evidence="3" id="KW-1185">Reference proteome</keyword>
<dbReference type="RefSeq" id="WP_057823922.1">
    <property type="nucleotide sequence ID" value="NZ_AZEA01000003.1"/>
</dbReference>